<dbReference type="InterPro" id="IPR025240">
    <property type="entry name" value="DUF4189"/>
</dbReference>
<dbReference type="EMBL" id="AAMO01000002">
    <property type="protein sequence ID" value="EAQ04067.1"/>
    <property type="molecule type" value="Genomic_DNA"/>
</dbReference>
<evidence type="ECO:0000256" key="1">
    <source>
        <dbReference type="SAM" id="SignalP"/>
    </source>
</evidence>
<name>A3TU71_PSEBH</name>
<feature type="signal peptide" evidence="1">
    <location>
        <begin position="1"/>
        <end position="21"/>
    </location>
</feature>
<dbReference type="Pfam" id="PF13827">
    <property type="entry name" value="DUF4189"/>
    <property type="match status" value="1"/>
</dbReference>
<dbReference type="STRING" id="252305.OB2597_07994"/>
<dbReference type="GO" id="GO:0005840">
    <property type="term" value="C:ribosome"/>
    <property type="evidence" value="ECO:0007669"/>
    <property type="project" value="UniProtKB-KW"/>
</dbReference>
<dbReference type="RefSeq" id="WP_009805824.1">
    <property type="nucleotide sequence ID" value="NZ_CH724131.1"/>
</dbReference>
<evidence type="ECO:0000259" key="2">
    <source>
        <dbReference type="Pfam" id="PF13827"/>
    </source>
</evidence>
<evidence type="ECO:0000313" key="3">
    <source>
        <dbReference type="EMBL" id="EAQ04067.1"/>
    </source>
</evidence>
<dbReference type="Proteomes" id="UP000004318">
    <property type="component" value="Unassembled WGS sequence"/>
</dbReference>
<accession>A3TU71</accession>
<comment type="caution">
    <text evidence="3">The sequence shown here is derived from an EMBL/GenBank/DDBJ whole genome shotgun (WGS) entry which is preliminary data.</text>
</comment>
<proteinExistence type="predicted"/>
<keyword evidence="3" id="KW-0689">Ribosomal protein</keyword>
<keyword evidence="3" id="KW-0687">Ribonucleoprotein</keyword>
<feature type="domain" description="DUF4189" evidence="2">
    <location>
        <begin position="24"/>
        <end position="125"/>
    </location>
</feature>
<sequence length="129" mass="13490">MIRVALISVLALVAAPVSVSAETYGAIAYSFQSDKYGRAWNYGSRQEAEKAAIGFCKAAGGKRCKIGVWLQDTCGAFSVSETSRNMKQAGSSWGFTSSNAAHGRAVQECEARDGAGTCHVVASVCSNGK</sequence>
<dbReference type="eggNOG" id="COG0515">
    <property type="taxonomic scope" value="Bacteria"/>
</dbReference>
<gene>
    <name evidence="3" type="ORF">OB2597_07994</name>
</gene>
<organism evidence="3 4">
    <name type="scientific">Pseudooceanicola batsensis (strain ATCC BAA-863 / DSM 15984 / KCTC 12145 / HTCC2597)</name>
    <name type="common">Oceanicola batsensis</name>
    <dbReference type="NCBI Taxonomy" id="252305"/>
    <lineage>
        <taxon>Bacteria</taxon>
        <taxon>Pseudomonadati</taxon>
        <taxon>Pseudomonadota</taxon>
        <taxon>Alphaproteobacteria</taxon>
        <taxon>Rhodobacterales</taxon>
        <taxon>Paracoccaceae</taxon>
        <taxon>Pseudooceanicola</taxon>
    </lineage>
</organism>
<dbReference type="AlphaFoldDB" id="A3TU71"/>
<evidence type="ECO:0000313" key="4">
    <source>
        <dbReference type="Proteomes" id="UP000004318"/>
    </source>
</evidence>
<dbReference type="HOGENOM" id="CLU_157024_0_0_5"/>
<keyword evidence="1" id="KW-0732">Signal</keyword>
<protein>
    <submittedName>
        <fullName evidence="3">30S ribosomal protein S12</fullName>
    </submittedName>
</protein>
<dbReference type="OrthoDB" id="8653034at2"/>
<reference evidence="3 4" key="1">
    <citation type="journal article" date="2010" name="J. Bacteriol.">
        <title>Genome sequences of Oceanicola granulosus HTCC2516(T) and Oceanicola batsensis HTCC2597(TDelta).</title>
        <authorList>
            <person name="Thrash J.C."/>
            <person name="Cho J.C."/>
            <person name="Vergin K.L."/>
            <person name="Giovannoni S.J."/>
        </authorList>
    </citation>
    <scope>NUCLEOTIDE SEQUENCE [LARGE SCALE GENOMIC DNA]</scope>
    <source>
        <strain evidence="4">ATCC BAA-863 / DSM 15984 / KCTC 12145 / HTCC2597</strain>
    </source>
</reference>
<feature type="chain" id="PRO_5002659910" evidence="1">
    <location>
        <begin position="22"/>
        <end position="129"/>
    </location>
</feature>
<keyword evidence="4" id="KW-1185">Reference proteome</keyword>